<dbReference type="RefSeq" id="WP_386062707.1">
    <property type="nucleotide sequence ID" value="NZ_JBHTKL010000006.1"/>
</dbReference>
<evidence type="ECO:0000313" key="3">
    <source>
        <dbReference type="Proteomes" id="UP001596990"/>
    </source>
</evidence>
<keyword evidence="3" id="KW-1185">Reference proteome</keyword>
<comment type="caution">
    <text evidence="2">The sequence shown here is derived from an EMBL/GenBank/DDBJ whole genome shotgun (WGS) entry which is preliminary data.</text>
</comment>
<proteinExistence type="predicted"/>
<dbReference type="SUPFAM" id="SSF52540">
    <property type="entry name" value="P-loop containing nucleoside triphosphate hydrolases"/>
    <property type="match status" value="1"/>
</dbReference>
<accession>A0ABW3L4E6</accession>
<dbReference type="InterPro" id="IPR027417">
    <property type="entry name" value="P-loop_NTPase"/>
</dbReference>
<dbReference type="EMBL" id="JBHTKL010000006">
    <property type="protein sequence ID" value="MFD1020642.1"/>
    <property type="molecule type" value="Genomic_DNA"/>
</dbReference>
<dbReference type="Gene3D" id="3.40.50.300">
    <property type="entry name" value="P-loop containing nucleotide triphosphate hydrolases"/>
    <property type="match status" value="1"/>
</dbReference>
<evidence type="ECO:0000259" key="1">
    <source>
        <dbReference type="Pfam" id="PF13614"/>
    </source>
</evidence>
<reference evidence="3" key="1">
    <citation type="journal article" date="2019" name="Int. J. Syst. Evol. Microbiol.">
        <title>The Global Catalogue of Microorganisms (GCM) 10K type strain sequencing project: providing services to taxonomists for standard genome sequencing and annotation.</title>
        <authorList>
            <consortium name="The Broad Institute Genomics Platform"/>
            <consortium name="The Broad Institute Genome Sequencing Center for Infectious Disease"/>
            <person name="Wu L."/>
            <person name="Ma J."/>
        </authorList>
    </citation>
    <scope>NUCLEOTIDE SEQUENCE [LARGE SCALE GENOMIC DNA]</scope>
    <source>
        <strain evidence="3">CCUG 56607</strain>
    </source>
</reference>
<gene>
    <name evidence="2" type="ORF">ACFQ2J_15750</name>
</gene>
<sequence length="387" mass="44230">MRWFGILNEFEDYHVINHTFSKKNEKVEWLQACEDLEDIMTRTDKGILILSSTAVEDIYETCEDLSLQFPFLYIVIIDSESDLELREVMRAGAFDMLKSPLKQDELFDSLEIAEASISKQKYGKFKMKSAPQKTAKVITVCSTKGGVGKTTFTVNLASAFARLSKKVLIIDLDLQFGDVSIFMDCHPKKTIYEWMKESHPSSSEIKSYIQSYNDEIDILAAPERPEFAEAFTNTHIEKLIEEVQPYYDVVMIDTAPYMEEIILTALEHTDDIFLMTYLDLPTLKNCKVFLDTLDSLSFKSKVKVVLNRDSNKKGIDFKTAERVLGQELYAKVPDFEKVVVPSVNEGYPYVYSSPKSKVAKAIFAIAERLFADELDVKKPKKLLKIGR</sequence>
<dbReference type="InterPro" id="IPR050625">
    <property type="entry name" value="ParA/MinD_ATPase"/>
</dbReference>
<evidence type="ECO:0000313" key="2">
    <source>
        <dbReference type="EMBL" id="MFD1020642.1"/>
    </source>
</evidence>
<protein>
    <submittedName>
        <fullName evidence="2">CpaE family protein</fullName>
    </submittedName>
</protein>
<dbReference type="PANTHER" id="PTHR43384:SF13">
    <property type="entry name" value="SLR0110 PROTEIN"/>
    <property type="match status" value="1"/>
</dbReference>
<dbReference type="PANTHER" id="PTHR43384">
    <property type="entry name" value="SEPTUM SITE-DETERMINING PROTEIN MIND HOMOLOG, CHLOROPLASTIC-RELATED"/>
    <property type="match status" value="1"/>
</dbReference>
<organism evidence="2 3">
    <name type="scientific">Thalassobacillus hwangdonensis</name>
    <dbReference type="NCBI Taxonomy" id="546108"/>
    <lineage>
        <taxon>Bacteria</taxon>
        <taxon>Bacillati</taxon>
        <taxon>Bacillota</taxon>
        <taxon>Bacilli</taxon>
        <taxon>Bacillales</taxon>
        <taxon>Bacillaceae</taxon>
        <taxon>Thalassobacillus</taxon>
    </lineage>
</organism>
<dbReference type="Pfam" id="PF13614">
    <property type="entry name" value="AAA_31"/>
    <property type="match status" value="1"/>
</dbReference>
<feature type="domain" description="AAA" evidence="1">
    <location>
        <begin position="135"/>
        <end position="297"/>
    </location>
</feature>
<dbReference type="InterPro" id="IPR025669">
    <property type="entry name" value="AAA_dom"/>
</dbReference>
<name>A0ABW3L4E6_9BACI</name>
<dbReference type="Proteomes" id="UP001596990">
    <property type="component" value="Unassembled WGS sequence"/>
</dbReference>